<protein>
    <submittedName>
        <fullName evidence="11">Receptor-like protein 1</fullName>
    </submittedName>
</protein>
<keyword evidence="10" id="KW-0325">Glycoprotein</keyword>
<evidence type="ECO:0000256" key="10">
    <source>
        <dbReference type="ARBA" id="ARBA00023180"/>
    </source>
</evidence>
<dbReference type="InterPro" id="IPR046956">
    <property type="entry name" value="RLP23-like"/>
</dbReference>
<evidence type="ECO:0000256" key="4">
    <source>
        <dbReference type="ARBA" id="ARBA00022692"/>
    </source>
</evidence>
<dbReference type="Pfam" id="PF00560">
    <property type="entry name" value="LRR_1"/>
    <property type="match status" value="2"/>
</dbReference>
<keyword evidence="8" id="KW-0472">Membrane</keyword>
<dbReference type="EMBL" id="JAGKQH010000015">
    <property type="protein sequence ID" value="KAG6579679.1"/>
    <property type="molecule type" value="Genomic_DNA"/>
</dbReference>
<proteinExistence type="predicted"/>
<evidence type="ECO:0000256" key="6">
    <source>
        <dbReference type="ARBA" id="ARBA00022737"/>
    </source>
</evidence>
<evidence type="ECO:0000256" key="7">
    <source>
        <dbReference type="ARBA" id="ARBA00022989"/>
    </source>
</evidence>
<evidence type="ECO:0000256" key="1">
    <source>
        <dbReference type="ARBA" id="ARBA00004479"/>
    </source>
</evidence>
<dbReference type="Proteomes" id="UP000685013">
    <property type="component" value="Chromosome 15"/>
</dbReference>
<keyword evidence="9 11" id="KW-0675">Receptor</keyword>
<dbReference type="AlphaFoldDB" id="A0AAV6MEM6"/>
<keyword evidence="3" id="KW-0433">Leucine-rich repeat</keyword>
<dbReference type="FunFam" id="3.80.10.10:FF:000722">
    <property type="entry name" value="Leucine-rich repeat receptor-like protein kinase"/>
    <property type="match status" value="1"/>
</dbReference>
<evidence type="ECO:0000256" key="8">
    <source>
        <dbReference type="ARBA" id="ARBA00023136"/>
    </source>
</evidence>
<name>A0AAV6MEM6_9ROSI</name>
<evidence type="ECO:0000313" key="11">
    <source>
        <dbReference type="EMBL" id="KAG6579679.1"/>
    </source>
</evidence>
<evidence type="ECO:0000313" key="12">
    <source>
        <dbReference type="Proteomes" id="UP000685013"/>
    </source>
</evidence>
<dbReference type="PANTHER" id="PTHR48063:SF112">
    <property type="entry name" value="RECEPTOR LIKE PROTEIN 30-LIKE"/>
    <property type="match status" value="1"/>
</dbReference>
<comment type="caution">
    <text evidence="11">The sequence shown here is derived from an EMBL/GenBank/DDBJ whole genome shotgun (WGS) entry which is preliminary data.</text>
</comment>
<keyword evidence="2" id="KW-0597">Phosphoprotein</keyword>
<reference evidence="11 12" key="1">
    <citation type="journal article" date="2021" name="Hortic Res">
        <title>The domestication of Cucurbita argyrosperma as revealed by the genome of its wild relative.</title>
        <authorList>
            <person name="Barrera-Redondo J."/>
            <person name="Sanchez-de la Vega G."/>
            <person name="Aguirre-Liguori J.A."/>
            <person name="Castellanos-Morales G."/>
            <person name="Gutierrez-Guerrero Y.T."/>
            <person name="Aguirre-Dugua X."/>
            <person name="Aguirre-Planter E."/>
            <person name="Tenaillon M.I."/>
            <person name="Lira-Saade R."/>
            <person name="Eguiarte L.E."/>
        </authorList>
    </citation>
    <scope>NUCLEOTIDE SEQUENCE [LARGE SCALE GENOMIC DNA]</scope>
    <source>
        <strain evidence="11">JBR-2021</strain>
    </source>
</reference>
<evidence type="ECO:0000256" key="5">
    <source>
        <dbReference type="ARBA" id="ARBA00022729"/>
    </source>
</evidence>
<keyword evidence="7" id="KW-1133">Transmembrane helix</keyword>
<dbReference type="GO" id="GO:0016020">
    <property type="term" value="C:membrane"/>
    <property type="evidence" value="ECO:0007669"/>
    <property type="project" value="UniProtKB-SubCell"/>
</dbReference>
<organism evidence="11 12">
    <name type="scientific">Cucurbita argyrosperma subsp. sororia</name>
    <dbReference type="NCBI Taxonomy" id="37648"/>
    <lineage>
        <taxon>Eukaryota</taxon>
        <taxon>Viridiplantae</taxon>
        <taxon>Streptophyta</taxon>
        <taxon>Embryophyta</taxon>
        <taxon>Tracheophyta</taxon>
        <taxon>Spermatophyta</taxon>
        <taxon>Magnoliopsida</taxon>
        <taxon>eudicotyledons</taxon>
        <taxon>Gunneridae</taxon>
        <taxon>Pentapetalae</taxon>
        <taxon>rosids</taxon>
        <taxon>fabids</taxon>
        <taxon>Cucurbitales</taxon>
        <taxon>Cucurbitaceae</taxon>
        <taxon>Cucurbiteae</taxon>
        <taxon>Cucurbita</taxon>
    </lineage>
</organism>
<accession>A0AAV6MEM6</accession>
<evidence type="ECO:0000256" key="9">
    <source>
        <dbReference type="ARBA" id="ARBA00023170"/>
    </source>
</evidence>
<keyword evidence="12" id="KW-1185">Reference proteome</keyword>
<gene>
    <name evidence="11" type="primary">RLP1</name>
    <name evidence="11" type="ORF">SDJN03_24127</name>
</gene>
<keyword evidence="6" id="KW-0677">Repeat</keyword>
<evidence type="ECO:0000256" key="3">
    <source>
        <dbReference type="ARBA" id="ARBA00022614"/>
    </source>
</evidence>
<dbReference type="InterPro" id="IPR001611">
    <property type="entry name" value="Leu-rich_rpt"/>
</dbReference>
<comment type="subcellular location">
    <subcellularLocation>
        <location evidence="1">Membrane</location>
        <topology evidence="1">Single-pass type I membrane protein</topology>
    </subcellularLocation>
</comment>
<sequence>MVNIDFSQNYLADFIPSEIRMLKELFGLNLSHNNLTGTIPAEMGEVESLESLDLFFNQLFRPIPRSISRLNSLGVLKLSRNNLSEEIPREGHLSTFNEASSFDNNPNLCGDPLLKSVQLRIHLSGCPQIWRIKMKRRINGRSDCFT</sequence>
<evidence type="ECO:0000256" key="2">
    <source>
        <dbReference type="ARBA" id="ARBA00022553"/>
    </source>
</evidence>
<dbReference type="PANTHER" id="PTHR48063">
    <property type="entry name" value="LRR RECEPTOR-LIKE KINASE"/>
    <property type="match status" value="1"/>
</dbReference>
<feature type="non-terminal residue" evidence="11">
    <location>
        <position position="1"/>
    </location>
</feature>
<keyword evidence="4" id="KW-0812">Transmembrane</keyword>
<keyword evidence="5" id="KW-0732">Signal</keyword>